<keyword evidence="2" id="KW-0472">Membrane</keyword>
<feature type="compositionally biased region" description="Polar residues" evidence="1">
    <location>
        <begin position="461"/>
        <end position="470"/>
    </location>
</feature>
<feature type="region of interest" description="Disordered" evidence="1">
    <location>
        <begin position="399"/>
        <end position="483"/>
    </location>
</feature>
<feature type="compositionally biased region" description="Low complexity" evidence="1">
    <location>
        <begin position="409"/>
        <end position="421"/>
    </location>
</feature>
<reference evidence="3 4" key="1">
    <citation type="submission" date="2019-01" db="EMBL/GenBank/DDBJ databases">
        <authorList>
            <person name="Ferrante I. M."/>
        </authorList>
    </citation>
    <scope>NUCLEOTIDE SEQUENCE [LARGE SCALE GENOMIC DNA]</scope>
    <source>
        <strain evidence="3 4">B856</strain>
    </source>
</reference>
<feature type="transmembrane region" description="Helical" evidence="2">
    <location>
        <begin position="370"/>
        <end position="388"/>
    </location>
</feature>
<evidence type="ECO:0000256" key="1">
    <source>
        <dbReference type="SAM" id="MobiDB-lite"/>
    </source>
</evidence>
<evidence type="ECO:0000313" key="4">
    <source>
        <dbReference type="Proteomes" id="UP000291116"/>
    </source>
</evidence>
<dbReference type="AlphaFoldDB" id="A0A448Z0C7"/>
<evidence type="ECO:0000313" key="3">
    <source>
        <dbReference type="EMBL" id="VEU35454.1"/>
    </source>
</evidence>
<proteinExistence type="predicted"/>
<keyword evidence="2" id="KW-1133">Transmembrane helix</keyword>
<name>A0A448Z0C7_9STRA</name>
<organism evidence="3 4">
    <name type="scientific">Pseudo-nitzschia multistriata</name>
    <dbReference type="NCBI Taxonomy" id="183589"/>
    <lineage>
        <taxon>Eukaryota</taxon>
        <taxon>Sar</taxon>
        <taxon>Stramenopiles</taxon>
        <taxon>Ochrophyta</taxon>
        <taxon>Bacillariophyta</taxon>
        <taxon>Bacillariophyceae</taxon>
        <taxon>Bacillariophycidae</taxon>
        <taxon>Bacillariales</taxon>
        <taxon>Bacillariaceae</taxon>
        <taxon>Pseudo-nitzschia</taxon>
    </lineage>
</organism>
<keyword evidence="2" id="KW-0812">Transmembrane</keyword>
<dbReference type="EMBL" id="CAACVS010000059">
    <property type="protein sequence ID" value="VEU35454.1"/>
    <property type="molecule type" value="Genomic_DNA"/>
</dbReference>
<dbReference type="Proteomes" id="UP000291116">
    <property type="component" value="Unassembled WGS sequence"/>
</dbReference>
<gene>
    <name evidence="3" type="ORF">PSNMU_V1.4_AUG-EV-PASAV3_0022290</name>
</gene>
<sequence length="483" mass="53058">MPRKDSSWIEASGLYGTWTFSTETMTDVGYYKGTAYVVMHLMPDPMQVKSCALGNGGSTEGKSCREADNKACSHGGASGDEREECVDTETSSLEWSDVTAFFQFGFRLREGIVKKSYHTINTSDWLGPYNLILAPIEKNHFQLTSASENVQHVHTTKELFVSRYVNTPWTSTQLQRPFTTASIFNFDETVLETVAGTIAINATIHEQIKWRGGTNDDPYDRYSKTCAHGDLNPLLPRIQIEKTVTQKSAEAPSKTSYSMAVDYSMLSVPVHGIDDLYKKWPSFKRHLGDKFPLNGPYCYGKDPNRAFAIRLSYDSTESNTTSIWKGTKGCRASFPCWEGDASGTAAPSARIPTDNNSPGAYVLDPMGLEFALLYGMGFLLVVSLLFNCQLANRLRSRQVLPEPSRQPRPAWSGPGDPAASGSGSGRRRNSTGNNPSRNELEEPLLDNTDASAGDEELLATSFDNPPSASQVEHGVEGSTEEGV</sequence>
<keyword evidence="4" id="KW-1185">Reference proteome</keyword>
<protein>
    <submittedName>
        <fullName evidence="3">Uncharacterized protein</fullName>
    </submittedName>
</protein>
<accession>A0A448Z0C7</accession>
<evidence type="ECO:0000256" key="2">
    <source>
        <dbReference type="SAM" id="Phobius"/>
    </source>
</evidence>
<dbReference type="OrthoDB" id="192268at2759"/>